<gene>
    <name evidence="3" type="ORF">GLW04_06320</name>
</gene>
<reference evidence="3 4" key="1">
    <citation type="submission" date="2019-11" db="EMBL/GenBank/DDBJ databases">
        <title>Genome sequences of 17 halophilic strains isolated from different environments.</title>
        <authorList>
            <person name="Furrow R.E."/>
        </authorList>
    </citation>
    <scope>NUCLEOTIDE SEQUENCE [LARGE SCALE GENOMIC DNA]</scope>
    <source>
        <strain evidence="3 4">22511_23_Filter</strain>
    </source>
</reference>
<keyword evidence="3" id="KW-0808">Transferase</keyword>
<proteinExistence type="predicted"/>
<name>A0A845DPR9_9BACI</name>
<dbReference type="AlphaFoldDB" id="A0A845DPR9"/>
<evidence type="ECO:0000313" key="3">
    <source>
        <dbReference type="EMBL" id="MYL19500.1"/>
    </source>
</evidence>
<protein>
    <submittedName>
        <fullName evidence="3">Glycosyltransferase</fullName>
    </submittedName>
</protein>
<dbReference type="Pfam" id="PF00534">
    <property type="entry name" value="Glycos_transf_1"/>
    <property type="match status" value="1"/>
</dbReference>
<dbReference type="Gene3D" id="3.40.50.2000">
    <property type="entry name" value="Glycogen Phosphorylase B"/>
    <property type="match status" value="2"/>
</dbReference>
<accession>A0A845DPR9</accession>
<comment type="caution">
    <text evidence="3">The sequence shown here is derived from an EMBL/GenBank/DDBJ whole genome shotgun (WGS) entry which is preliminary data.</text>
</comment>
<dbReference type="InterPro" id="IPR028098">
    <property type="entry name" value="Glyco_trans_4-like_N"/>
</dbReference>
<feature type="domain" description="Glycosyl transferase family 1" evidence="1">
    <location>
        <begin position="196"/>
        <end position="348"/>
    </location>
</feature>
<dbReference type="SUPFAM" id="SSF53756">
    <property type="entry name" value="UDP-Glycosyltransferase/glycogen phosphorylase"/>
    <property type="match status" value="1"/>
</dbReference>
<evidence type="ECO:0000259" key="1">
    <source>
        <dbReference type="Pfam" id="PF00534"/>
    </source>
</evidence>
<dbReference type="GO" id="GO:0016758">
    <property type="term" value="F:hexosyltransferase activity"/>
    <property type="evidence" value="ECO:0007669"/>
    <property type="project" value="TreeGrafter"/>
</dbReference>
<dbReference type="PANTHER" id="PTHR45947:SF3">
    <property type="entry name" value="SULFOQUINOVOSYL TRANSFERASE SQD2"/>
    <property type="match status" value="1"/>
</dbReference>
<dbReference type="InterPro" id="IPR001296">
    <property type="entry name" value="Glyco_trans_1"/>
</dbReference>
<dbReference type="Proteomes" id="UP000460949">
    <property type="component" value="Unassembled WGS sequence"/>
</dbReference>
<dbReference type="InterPro" id="IPR050194">
    <property type="entry name" value="Glycosyltransferase_grp1"/>
</dbReference>
<dbReference type="EMBL" id="WMET01000001">
    <property type="protein sequence ID" value="MYL19500.1"/>
    <property type="molecule type" value="Genomic_DNA"/>
</dbReference>
<evidence type="ECO:0000313" key="4">
    <source>
        <dbReference type="Proteomes" id="UP000460949"/>
    </source>
</evidence>
<organism evidence="3 4">
    <name type="scientific">Halobacillus litoralis</name>
    <dbReference type="NCBI Taxonomy" id="45668"/>
    <lineage>
        <taxon>Bacteria</taxon>
        <taxon>Bacillati</taxon>
        <taxon>Bacillota</taxon>
        <taxon>Bacilli</taxon>
        <taxon>Bacillales</taxon>
        <taxon>Bacillaceae</taxon>
        <taxon>Halobacillus</taxon>
    </lineage>
</organism>
<feature type="domain" description="Glycosyltransferase subfamily 4-like N-terminal" evidence="2">
    <location>
        <begin position="14"/>
        <end position="176"/>
    </location>
</feature>
<evidence type="ECO:0000259" key="2">
    <source>
        <dbReference type="Pfam" id="PF13439"/>
    </source>
</evidence>
<dbReference type="PANTHER" id="PTHR45947">
    <property type="entry name" value="SULFOQUINOVOSYL TRANSFERASE SQD2"/>
    <property type="match status" value="1"/>
</dbReference>
<dbReference type="Pfam" id="PF13439">
    <property type="entry name" value="Glyco_transf_4"/>
    <property type="match status" value="1"/>
</dbReference>
<dbReference type="RefSeq" id="WP_160835880.1">
    <property type="nucleotide sequence ID" value="NZ_WMET01000001.1"/>
</dbReference>
<sequence length="380" mass="43595">MKAAIFTDTYVPQINGVAKTLKKWTDFLEKKQMPYRLFAPNPLGSCDYNENIQRFKSLPFWLYPECRLAFPCLSHIRKELDTFKPDIIHIATPFNMGWAGHYYARKLKIPLVGSYHTHFHKYLDFYKMSFLTPLIWNYMRRFHQPFKRTFVPSIETKKELLNKGLSNISIWSRGVDSYQFRPEAQSTYLRDTFGITKPFILTYVGRLAPEKGLDVLMKAAATMPREWHPYIHWVVVGEGPLYQPLQHSAPSNMTFTGYKNGQELSRIYAESSLLVFPSATETFGNVVLEALASGTPAIVADSGGVKEIVQHRQTGWICRPGDPASFVAAVEHLLRDPLLLQTMSGNARDYALTRSWEAVFNELLREYQAVVEDVPMLSHA</sequence>
<dbReference type="CDD" id="cd03814">
    <property type="entry name" value="GT4-like"/>
    <property type="match status" value="1"/>
</dbReference>